<feature type="chain" id="PRO_5016127891" evidence="1">
    <location>
        <begin position="19"/>
        <end position="122"/>
    </location>
</feature>
<name>A0A2X2CZZ3_PSELU</name>
<evidence type="ECO:0000313" key="4">
    <source>
        <dbReference type="Proteomes" id="UP000250443"/>
    </source>
</evidence>
<dbReference type="AlphaFoldDB" id="A0A2X2CZZ3"/>
<evidence type="ECO:0000313" key="3">
    <source>
        <dbReference type="EMBL" id="SPZ12634.1"/>
    </source>
</evidence>
<protein>
    <submittedName>
        <fullName evidence="2 3">NADH:ubiquinone oxidoreductase</fullName>
    </submittedName>
</protein>
<organism evidence="3 4">
    <name type="scientific">Pseudomonas luteola</name>
    <dbReference type="NCBI Taxonomy" id="47886"/>
    <lineage>
        <taxon>Bacteria</taxon>
        <taxon>Pseudomonadati</taxon>
        <taxon>Pseudomonadota</taxon>
        <taxon>Gammaproteobacteria</taxon>
        <taxon>Pseudomonadales</taxon>
        <taxon>Pseudomonadaceae</taxon>
        <taxon>Pseudomonas</taxon>
    </lineage>
</organism>
<evidence type="ECO:0000256" key="1">
    <source>
        <dbReference type="SAM" id="SignalP"/>
    </source>
</evidence>
<accession>A0A2X2CZZ3</accession>
<evidence type="ECO:0000313" key="2">
    <source>
        <dbReference type="EMBL" id="MBF8641655.1"/>
    </source>
</evidence>
<keyword evidence="5" id="KW-1185">Reference proteome</keyword>
<dbReference type="EMBL" id="UAUF01000014">
    <property type="protein sequence ID" value="SPZ12634.1"/>
    <property type="molecule type" value="Genomic_DNA"/>
</dbReference>
<gene>
    <name evidence="2" type="ORF">IRZ65_13290</name>
    <name evidence="3" type="ORF">NCTC11842_04586</name>
</gene>
<keyword evidence="3" id="KW-0830">Ubiquinone</keyword>
<proteinExistence type="predicted"/>
<sequence length="122" mass="13729">MYRLFACVAFLAPLYVQAEACLVHSKGKGVDVKVCQQNRSIPANLFHDGFCKPQLAEQNVEVTFAEQCPTGGFGICQNAQVQGMPYRQDIHYYSIATDARFLKPFCEQQSQGTWLDTSKRTE</sequence>
<reference evidence="3 4" key="1">
    <citation type="submission" date="2018-06" db="EMBL/GenBank/DDBJ databases">
        <authorList>
            <consortium name="Pathogen Informatics"/>
            <person name="Doyle S."/>
        </authorList>
    </citation>
    <scope>NUCLEOTIDE SEQUENCE [LARGE SCALE GENOMIC DNA]</scope>
    <source>
        <strain evidence="3 4">NCTC11842</strain>
    </source>
</reference>
<dbReference type="Proteomes" id="UP000250443">
    <property type="component" value="Unassembled WGS sequence"/>
</dbReference>
<keyword evidence="1" id="KW-0732">Signal</keyword>
<evidence type="ECO:0000313" key="5">
    <source>
        <dbReference type="Proteomes" id="UP000626180"/>
    </source>
</evidence>
<dbReference type="RefSeq" id="WP_010796323.1">
    <property type="nucleotide sequence ID" value="NZ_FQYS01000008.1"/>
</dbReference>
<dbReference type="Proteomes" id="UP000626180">
    <property type="component" value="Unassembled WGS sequence"/>
</dbReference>
<feature type="signal peptide" evidence="1">
    <location>
        <begin position="1"/>
        <end position="18"/>
    </location>
</feature>
<dbReference type="EMBL" id="JADMCD010000006">
    <property type="protein sequence ID" value="MBF8641655.1"/>
    <property type="molecule type" value="Genomic_DNA"/>
</dbReference>
<reference evidence="2 5" key="2">
    <citation type="submission" date="2020-10" db="EMBL/GenBank/DDBJ databases">
        <title>Genome sequences of Pseudomonas isolates.</title>
        <authorList>
            <person name="Wessels L."/>
            <person name="Reich F."/>
            <person name="Hammerl J."/>
        </authorList>
    </citation>
    <scope>NUCLEOTIDE SEQUENCE [LARGE SCALE GENOMIC DNA]</scope>
    <source>
        <strain evidence="2 5">20-MO00624-0</strain>
    </source>
</reference>